<keyword evidence="4" id="KW-1185">Reference proteome</keyword>
<accession>A0A9P1CWY1</accession>
<protein>
    <submittedName>
        <fullName evidence="3">Calcium-dependent protein kinase 2</fullName>
    </submittedName>
</protein>
<dbReference type="EMBL" id="CAMXCT020002474">
    <property type="protein sequence ID" value="CAL1151783.1"/>
    <property type="molecule type" value="Genomic_DNA"/>
</dbReference>
<dbReference type="Proteomes" id="UP001152797">
    <property type="component" value="Unassembled WGS sequence"/>
</dbReference>
<evidence type="ECO:0000256" key="1">
    <source>
        <dbReference type="SAM" id="MobiDB-lite"/>
    </source>
</evidence>
<dbReference type="GO" id="GO:0016301">
    <property type="term" value="F:kinase activity"/>
    <property type="evidence" value="ECO:0007669"/>
    <property type="project" value="UniProtKB-KW"/>
</dbReference>
<dbReference type="EMBL" id="CAMXCT010002474">
    <property type="protein sequence ID" value="CAI3998408.1"/>
    <property type="molecule type" value="Genomic_DNA"/>
</dbReference>
<organism evidence="2">
    <name type="scientific">Cladocopium goreaui</name>
    <dbReference type="NCBI Taxonomy" id="2562237"/>
    <lineage>
        <taxon>Eukaryota</taxon>
        <taxon>Sar</taxon>
        <taxon>Alveolata</taxon>
        <taxon>Dinophyceae</taxon>
        <taxon>Suessiales</taxon>
        <taxon>Symbiodiniaceae</taxon>
        <taxon>Cladocopium</taxon>
    </lineage>
</organism>
<evidence type="ECO:0000313" key="2">
    <source>
        <dbReference type="EMBL" id="CAI3998408.1"/>
    </source>
</evidence>
<dbReference type="EMBL" id="CAMXCT030002474">
    <property type="protein sequence ID" value="CAL4785720.1"/>
    <property type="molecule type" value="Genomic_DNA"/>
</dbReference>
<evidence type="ECO:0000313" key="4">
    <source>
        <dbReference type="Proteomes" id="UP001152797"/>
    </source>
</evidence>
<keyword evidence="3" id="KW-0418">Kinase</keyword>
<reference evidence="3 4" key="2">
    <citation type="submission" date="2024-05" db="EMBL/GenBank/DDBJ databases">
        <authorList>
            <person name="Chen Y."/>
            <person name="Shah S."/>
            <person name="Dougan E. K."/>
            <person name="Thang M."/>
            <person name="Chan C."/>
        </authorList>
    </citation>
    <scope>NUCLEOTIDE SEQUENCE [LARGE SCALE GENOMIC DNA]</scope>
</reference>
<feature type="compositionally biased region" description="Acidic residues" evidence="1">
    <location>
        <begin position="45"/>
        <end position="59"/>
    </location>
</feature>
<dbReference type="OrthoDB" id="10464003at2759"/>
<proteinExistence type="predicted"/>
<evidence type="ECO:0000313" key="3">
    <source>
        <dbReference type="EMBL" id="CAL4785720.1"/>
    </source>
</evidence>
<feature type="region of interest" description="Disordered" evidence="1">
    <location>
        <begin position="27"/>
        <end position="59"/>
    </location>
</feature>
<dbReference type="AlphaFoldDB" id="A0A9P1CWY1"/>
<sequence>MVQVPASQLQADLVEWWQRDGEQLLFRSNPEEENGEKDASAEFVVGDESDGDSEEDSDPVVNLDEDDAASAAVEHAEVHMAAAREIDDLNQKLQDTAKVNLEERFGMVTHDLQESQILPDPCEGNDPNDRIILRPDRTLGGLLQSADVASESDGRLQEHGRHGDGELAAVDRGWKLMPIIMKFMVQARHAEKALSLTQITGVSQGLNTWNAMQHEVSLARRAYIANTARQSRSALRMNFQRRVQHQLGQQLAEQATTDHRDHVQVVKNFIPPCITDSRGVRRYQVLVIRLHRSDSVKLALVLDVFRGMKKGEKRFGSRITSTAMPAELVTRLHVLLLVPPAVPDEQPSQVWGTPAGMAVIVDPHDQEGLILGEVCNDKLNIQESSHILKISFGKEKSISALRKGHSSLSACQSTPDRQISTVLFTVESFGGLNSYSDNQRQNIVAYMKELASLCAKAGFSLLDQQGQVKVKGHRTLYSELCLRTPSCLLARWKKMAKGAGGKFGSCNSFGEYVLVTFRRLLPSVGAAAKGAVDPSSSLRQFLVEVDQEALPVLRGRGA</sequence>
<comment type="caution">
    <text evidence="2">The sequence shown here is derived from an EMBL/GenBank/DDBJ whole genome shotgun (WGS) entry which is preliminary data.</text>
</comment>
<name>A0A9P1CWY1_9DINO</name>
<gene>
    <name evidence="2" type="ORF">C1SCF055_LOCUS24713</name>
</gene>
<reference evidence="2" key="1">
    <citation type="submission" date="2022-10" db="EMBL/GenBank/DDBJ databases">
        <authorList>
            <person name="Chen Y."/>
            <person name="Dougan E. K."/>
            <person name="Chan C."/>
            <person name="Rhodes N."/>
            <person name="Thang M."/>
        </authorList>
    </citation>
    <scope>NUCLEOTIDE SEQUENCE</scope>
</reference>
<keyword evidence="3" id="KW-0808">Transferase</keyword>